<evidence type="ECO:0000256" key="2">
    <source>
        <dbReference type="SAM" id="SignalP"/>
    </source>
</evidence>
<feature type="signal peptide" evidence="2">
    <location>
        <begin position="1"/>
        <end position="18"/>
    </location>
</feature>
<feature type="compositionally biased region" description="Pro residues" evidence="1">
    <location>
        <begin position="128"/>
        <end position="147"/>
    </location>
</feature>
<dbReference type="InterPro" id="IPR000922">
    <property type="entry name" value="Lectin_gal-bd_dom"/>
</dbReference>
<organism evidence="4">
    <name type="scientific">Myxobolus bejeranoi</name>
    <dbReference type="NCBI Taxonomy" id="2015852"/>
    <lineage>
        <taxon>Eukaryota</taxon>
        <taxon>Metazoa</taxon>
        <taxon>Cnidaria</taxon>
        <taxon>Myxozoa</taxon>
        <taxon>Myxosporea</taxon>
        <taxon>Bivalvulida</taxon>
        <taxon>Platysporina</taxon>
        <taxon>Myxobolidae</taxon>
        <taxon>Myxobolus</taxon>
    </lineage>
</organism>
<name>A0AA50KHR7_9CNID</name>
<dbReference type="AlphaFoldDB" id="A0AA50KHR7"/>
<feature type="chain" id="PRO_5041335463" evidence="2">
    <location>
        <begin position="19"/>
        <end position="280"/>
    </location>
</feature>
<dbReference type="PANTHER" id="PTHR24637">
    <property type="entry name" value="COLLAGEN"/>
    <property type="match status" value="1"/>
</dbReference>
<feature type="domain" description="SUEL-type lectin" evidence="3">
    <location>
        <begin position="159"/>
        <end position="252"/>
    </location>
</feature>
<protein>
    <submittedName>
        <fullName evidence="4">Nematogalectin A</fullName>
    </submittedName>
</protein>
<keyword evidence="2" id="KW-0732">Signal</keyword>
<dbReference type="InterPro" id="IPR043159">
    <property type="entry name" value="Lectin_gal-bd_sf"/>
</dbReference>
<dbReference type="EMBL" id="OR413621">
    <property type="protein sequence ID" value="WMB80958.1"/>
    <property type="molecule type" value="mRNA"/>
</dbReference>
<sequence length="280" mass="29720">MILFLGFLTSLLLLKVFSQQRQIILPNIGDVVTQQMIDQIMISQLIAQNLTMGFFLRGINGLPGPPGPPGPPGDPGNPGIPGPPGLPGQIGEDGAPGPQGPTGQTGSPGAPGITGPKGDPGEQGIPGSPGPIGPEGPVGPPGPPGAPAPEMLLPDYIVLCEGEKALIQCKQYEVVSLEKVFWGRDDFTTCDKVPEGLKKDKICQANPKDAFDKVLDQCQNKQACEVVASNLFFNDNTCGNVYKYLKIWYDCKSDDLNAIDVSGKDGLKRKKRFSTVEKFL</sequence>
<reference evidence="4" key="1">
    <citation type="journal article" date="2023" name="Int. J. Mol. Sci.">
        <title>The Molecular Mechanisms Employed by the Parasite Myxobolus bejeranoi (Cnidaria: Myxozoa) from Invasion through Sporulation for Successful Proliferation in Its Fish Host.</title>
        <authorList>
            <person name="Maor-Landaw K."/>
            <person name="Avidor I."/>
            <person name="Rostowsky N."/>
            <person name="Salti B."/>
            <person name="Smirnov M."/>
            <person name="Ofek-Lalzar M."/>
            <person name="Levin L."/>
            <person name="Brekhman V."/>
            <person name="Lotan T."/>
        </authorList>
    </citation>
    <scope>NUCLEOTIDE SEQUENCE</scope>
    <source>
        <strain evidence="4">18BTRINITY_DN53660_c0_g1_i1</strain>
    </source>
</reference>
<feature type="region of interest" description="Disordered" evidence="1">
    <location>
        <begin position="61"/>
        <end position="148"/>
    </location>
</feature>
<dbReference type="InterPro" id="IPR008160">
    <property type="entry name" value="Collagen"/>
</dbReference>
<dbReference type="CDD" id="cd22838">
    <property type="entry name" value="Gal_Rha_Lectin_nemgal"/>
    <property type="match status" value="1"/>
</dbReference>
<evidence type="ECO:0000259" key="3">
    <source>
        <dbReference type="PROSITE" id="PS50228"/>
    </source>
</evidence>
<evidence type="ECO:0000256" key="1">
    <source>
        <dbReference type="SAM" id="MobiDB-lite"/>
    </source>
</evidence>
<dbReference type="Pfam" id="PF02140">
    <property type="entry name" value="SUEL_Lectin"/>
    <property type="match status" value="1"/>
</dbReference>
<proteinExistence type="evidence at transcript level"/>
<dbReference type="PANTHER" id="PTHR24637:SF421">
    <property type="entry name" value="CUTICLE COLLAGEN DPY-2"/>
    <property type="match status" value="1"/>
</dbReference>
<dbReference type="Gene3D" id="2.60.120.740">
    <property type="match status" value="1"/>
</dbReference>
<dbReference type="PROSITE" id="PS50228">
    <property type="entry name" value="SUEL_LECTIN"/>
    <property type="match status" value="1"/>
</dbReference>
<feature type="compositionally biased region" description="Pro residues" evidence="1">
    <location>
        <begin position="63"/>
        <end position="86"/>
    </location>
</feature>
<dbReference type="GO" id="GO:0030246">
    <property type="term" value="F:carbohydrate binding"/>
    <property type="evidence" value="ECO:0007669"/>
    <property type="project" value="InterPro"/>
</dbReference>
<evidence type="ECO:0000313" key="4">
    <source>
        <dbReference type="EMBL" id="WMB80958.1"/>
    </source>
</evidence>
<accession>A0AA50KHR7</accession>
<dbReference type="Pfam" id="PF01391">
    <property type="entry name" value="Collagen"/>
    <property type="match status" value="1"/>
</dbReference>
<reference evidence="4" key="2">
    <citation type="submission" date="2023-08" db="EMBL/GenBank/DDBJ databases">
        <authorList>
            <person name="Lotan T."/>
        </authorList>
    </citation>
    <scope>NUCLEOTIDE SEQUENCE</scope>
    <source>
        <strain evidence="4">18BTRINITY_DN53660_c0_g1_i1</strain>
    </source>
</reference>
<feature type="compositionally biased region" description="Low complexity" evidence="1">
    <location>
        <begin position="101"/>
        <end position="111"/>
    </location>
</feature>